<dbReference type="Pfam" id="PF00001">
    <property type="entry name" value="7tm_1"/>
    <property type="match status" value="1"/>
</dbReference>
<dbReference type="PROSITE" id="PS50262">
    <property type="entry name" value="G_PROTEIN_RECEP_F1_2"/>
    <property type="match status" value="1"/>
</dbReference>
<dbReference type="GO" id="GO:0004930">
    <property type="term" value="F:G protein-coupled receptor activity"/>
    <property type="evidence" value="ECO:0007669"/>
    <property type="project" value="UniProtKB-KW"/>
</dbReference>
<dbReference type="SUPFAM" id="SSF81321">
    <property type="entry name" value="Family A G protein-coupled receptor-like"/>
    <property type="match status" value="1"/>
</dbReference>
<feature type="transmembrane region" description="Helical" evidence="6">
    <location>
        <begin position="127"/>
        <end position="143"/>
    </location>
</feature>
<comment type="similarity">
    <text evidence="5">Belongs to the G-protein coupled receptor 1 family.</text>
</comment>
<accession>A0AAF3FDZ2</accession>
<dbReference type="PRINTS" id="PR00237">
    <property type="entry name" value="GPCRRHODOPSN"/>
</dbReference>
<dbReference type="CDD" id="cd14978">
    <property type="entry name" value="7tmA_FMRFamide_R-like"/>
    <property type="match status" value="1"/>
</dbReference>
<dbReference type="PANTHER" id="PTHR47323:SF6">
    <property type="entry name" value="G-PROTEIN COUPLED RECEPTORS FAMILY 1 PROFILE DOMAIN-CONTAINING PROTEIN"/>
    <property type="match status" value="1"/>
</dbReference>
<evidence type="ECO:0000313" key="8">
    <source>
        <dbReference type="Proteomes" id="UP000887575"/>
    </source>
</evidence>
<comment type="subcellular location">
    <subcellularLocation>
        <location evidence="1">Membrane</location>
    </subcellularLocation>
</comment>
<dbReference type="PROSITE" id="PS00237">
    <property type="entry name" value="G_PROTEIN_RECEP_F1_1"/>
    <property type="match status" value="1"/>
</dbReference>
<keyword evidence="5" id="KW-0297">G-protein coupled receptor</keyword>
<evidence type="ECO:0000256" key="3">
    <source>
        <dbReference type="ARBA" id="ARBA00022989"/>
    </source>
</evidence>
<protein>
    <submittedName>
        <fullName evidence="9">G-protein coupled receptors family 1 profile domain-containing protein</fullName>
    </submittedName>
</protein>
<keyword evidence="4 6" id="KW-0472">Membrane</keyword>
<dbReference type="Gene3D" id="1.20.1070.10">
    <property type="entry name" value="Rhodopsin 7-helix transmembrane proteins"/>
    <property type="match status" value="1"/>
</dbReference>
<evidence type="ECO:0000256" key="6">
    <source>
        <dbReference type="SAM" id="Phobius"/>
    </source>
</evidence>
<feature type="transmembrane region" description="Helical" evidence="6">
    <location>
        <begin position="179"/>
        <end position="201"/>
    </location>
</feature>
<evidence type="ECO:0000256" key="2">
    <source>
        <dbReference type="ARBA" id="ARBA00022692"/>
    </source>
</evidence>
<feature type="transmembrane region" description="Helical" evidence="6">
    <location>
        <begin position="85"/>
        <end position="106"/>
    </location>
</feature>
<name>A0AAF3FDZ2_9BILA</name>
<keyword evidence="8" id="KW-1185">Reference proteome</keyword>
<evidence type="ECO:0000256" key="5">
    <source>
        <dbReference type="RuleBase" id="RU000688"/>
    </source>
</evidence>
<dbReference type="InterPro" id="IPR053352">
    <property type="entry name" value="FMRFamide_rcpt"/>
</dbReference>
<evidence type="ECO:0000259" key="7">
    <source>
        <dbReference type="PROSITE" id="PS50262"/>
    </source>
</evidence>
<feature type="domain" description="G-protein coupled receptors family 1 profile" evidence="7">
    <location>
        <begin position="23"/>
        <end position="288"/>
    </location>
</feature>
<keyword evidence="2 5" id="KW-0812">Transmembrane</keyword>
<dbReference type="PANTHER" id="PTHR47323">
    <property type="entry name" value="FMRFAMIDE PEPTIDE RECEPTOR FAMILY-RELATED"/>
    <property type="match status" value="1"/>
</dbReference>
<keyword evidence="5" id="KW-0807">Transducer</keyword>
<evidence type="ECO:0000256" key="1">
    <source>
        <dbReference type="ARBA" id="ARBA00004370"/>
    </source>
</evidence>
<proteinExistence type="inferred from homology"/>
<keyword evidence="3 6" id="KW-1133">Transmembrane helix</keyword>
<dbReference type="InterPro" id="IPR017452">
    <property type="entry name" value="GPCR_Rhodpsn_7TM"/>
</dbReference>
<feature type="transmembrane region" description="Helical" evidence="6">
    <location>
        <begin position="232"/>
        <end position="252"/>
    </location>
</feature>
<dbReference type="Proteomes" id="UP000887575">
    <property type="component" value="Unassembled WGS sequence"/>
</dbReference>
<keyword evidence="5" id="KW-0675">Receptor</keyword>
<dbReference type="WBParaSite" id="MBELARI_LOCUS5034">
    <property type="protein sequence ID" value="MBELARI_LOCUS5034"/>
    <property type="gene ID" value="MBELARI_LOCUS5034"/>
</dbReference>
<organism evidence="8 9">
    <name type="scientific">Mesorhabditis belari</name>
    <dbReference type="NCBI Taxonomy" id="2138241"/>
    <lineage>
        <taxon>Eukaryota</taxon>
        <taxon>Metazoa</taxon>
        <taxon>Ecdysozoa</taxon>
        <taxon>Nematoda</taxon>
        <taxon>Chromadorea</taxon>
        <taxon>Rhabditida</taxon>
        <taxon>Rhabditina</taxon>
        <taxon>Rhabditomorpha</taxon>
        <taxon>Rhabditoidea</taxon>
        <taxon>Rhabditidae</taxon>
        <taxon>Mesorhabditinae</taxon>
        <taxon>Mesorhabditis</taxon>
    </lineage>
</organism>
<feature type="transmembrane region" description="Helical" evidence="6">
    <location>
        <begin position="272"/>
        <end position="291"/>
    </location>
</feature>
<evidence type="ECO:0000313" key="9">
    <source>
        <dbReference type="WBParaSite" id="MBELARI_LOCUS5034"/>
    </source>
</evidence>
<evidence type="ECO:0000256" key="4">
    <source>
        <dbReference type="ARBA" id="ARBA00023136"/>
    </source>
</evidence>
<dbReference type="InterPro" id="IPR000276">
    <property type="entry name" value="GPCR_Rhodpsn"/>
</dbReference>
<sequence>MFNQLSLLCAALMNLFCVCGIVGNGLSLYIYSRKAFRKRSINVLLLALAGSDFFVCVLAIPVFSISQMQELVPGCQVVIGTVMLYFYPVTLMFQAMSVWMLVTITIDRYLAVCHPFIVQTYCTRTRALFAVGWIIIFSFLYNVCRFWEYKLLDCDSSQNRMRVEEILEPMLRSNENYLLWYQTIITLVSQFMLPLAVLCVLNFQVARTILAAGEQRRALVASERREHSTAKMMLFVVIVFIFCYTFSFILNVAETVNPTLFLGPLGFLLNDINNILIVFNSSTSFVFYVTYSTRYRAQLRKICVIRLFMENLLDYKVDRHIHHRSPSAEFSEYSKKTLNSCDQGCKKPLVIQNPGILRKENDSYQTKWNTRVTFDNF</sequence>
<dbReference type="GO" id="GO:0016020">
    <property type="term" value="C:membrane"/>
    <property type="evidence" value="ECO:0007669"/>
    <property type="project" value="UniProtKB-SubCell"/>
</dbReference>
<feature type="transmembrane region" description="Helical" evidence="6">
    <location>
        <begin position="12"/>
        <end position="31"/>
    </location>
</feature>
<feature type="transmembrane region" description="Helical" evidence="6">
    <location>
        <begin position="43"/>
        <end position="65"/>
    </location>
</feature>
<dbReference type="AlphaFoldDB" id="A0AAF3FDZ2"/>
<reference evidence="9" key="1">
    <citation type="submission" date="2024-02" db="UniProtKB">
        <authorList>
            <consortium name="WormBaseParasite"/>
        </authorList>
    </citation>
    <scope>IDENTIFICATION</scope>
</reference>